<feature type="domain" description="GerMN" evidence="3">
    <location>
        <begin position="199"/>
        <end position="288"/>
    </location>
</feature>
<gene>
    <name evidence="4" type="ORF">IAB31_00470</name>
</gene>
<proteinExistence type="predicted"/>
<dbReference type="PROSITE" id="PS51257">
    <property type="entry name" value="PROKAR_LIPOPROTEIN"/>
    <property type="match status" value="1"/>
</dbReference>
<evidence type="ECO:0000313" key="5">
    <source>
        <dbReference type="Proteomes" id="UP000886757"/>
    </source>
</evidence>
<evidence type="ECO:0000256" key="2">
    <source>
        <dbReference type="SAM" id="SignalP"/>
    </source>
</evidence>
<accession>A0A9D1AA01</accession>
<evidence type="ECO:0000259" key="3">
    <source>
        <dbReference type="SMART" id="SM00909"/>
    </source>
</evidence>
<dbReference type="Pfam" id="PF10646">
    <property type="entry name" value="Germane"/>
    <property type="match status" value="2"/>
</dbReference>
<reference evidence="4" key="1">
    <citation type="submission" date="2020-10" db="EMBL/GenBank/DDBJ databases">
        <authorList>
            <person name="Gilroy R."/>
        </authorList>
    </citation>
    <scope>NUCLEOTIDE SEQUENCE</scope>
    <source>
        <strain evidence="4">ChiSjej4B22-8148</strain>
    </source>
</reference>
<feature type="domain" description="GerMN" evidence="3">
    <location>
        <begin position="60"/>
        <end position="143"/>
    </location>
</feature>
<dbReference type="AlphaFoldDB" id="A0A9D1AA01"/>
<dbReference type="EMBL" id="DVGK01000007">
    <property type="protein sequence ID" value="HIR12383.1"/>
    <property type="molecule type" value="Genomic_DNA"/>
</dbReference>
<feature type="region of interest" description="Disordered" evidence="1">
    <location>
        <begin position="308"/>
        <end position="390"/>
    </location>
</feature>
<feature type="signal peptide" evidence="2">
    <location>
        <begin position="1"/>
        <end position="19"/>
    </location>
</feature>
<name>A0A9D1AA01_9FIRM</name>
<dbReference type="Proteomes" id="UP000886757">
    <property type="component" value="Unassembled WGS sequence"/>
</dbReference>
<feature type="compositionally biased region" description="Polar residues" evidence="1">
    <location>
        <begin position="346"/>
        <end position="390"/>
    </location>
</feature>
<evidence type="ECO:0000313" key="4">
    <source>
        <dbReference type="EMBL" id="HIR12383.1"/>
    </source>
</evidence>
<comment type="caution">
    <text evidence="4">The sequence shown here is derived from an EMBL/GenBank/DDBJ whole genome shotgun (WGS) entry which is preliminary data.</text>
</comment>
<sequence length="390" mass="42854">MKKGRSLFLILAFCILALAGCSRQEEENEDEYTIYYVNTEETKLVESPYVPVSETFDGIMEELQQQLQEPPAGVSSALNGDVEIQGYQRGIDALRVDFSEEYYDLTNTEEVLLRAAAVKTFVQVPGVIKVMITVEGEQLVDLDGQPVPAMDGDTFIDTKEGGINSYQDASLSLYFAQEDGQELKREMRSIHYSSNMILSRVVVEQLIAGPEERGLARVLTEDTVIENIHIQDGVCTVYFSEAANQTPAESQVSPETALYAIVNSICDTCNDILGIRIVIDNGAVNTFRDEIDLDQTFNMNRAIIQGSGSSEMEAESAGETIQNSEEETQETVGNTQGIQEIETLETAGNTQGIQETEVQETAGNIQGVQETEPQEINGNIQEVQETGAPS</sequence>
<keyword evidence="2" id="KW-0732">Signal</keyword>
<organism evidence="4 5">
    <name type="scientific">Candidatus Choladousia intestinavium</name>
    <dbReference type="NCBI Taxonomy" id="2840727"/>
    <lineage>
        <taxon>Bacteria</taxon>
        <taxon>Bacillati</taxon>
        <taxon>Bacillota</taxon>
        <taxon>Clostridia</taxon>
        <taxon>Lachnospirales</taxon>
        <taxon>Lachnospiraceae</taxon>
        <taxon>Lachnospiraceae incertae sedis</taxon>
        <taxon>Candidatus Choladousia</taxon>
    </lineage>
</organism>
<dbReference type="SMART" id="SM00909">
    <property type="entry name" value="Germane"/>
    <property type="match status" value="2"/>
</dbReference>
<reference evidence="4" key="2">
    <citation type="journal article" date="2021" name="PeerJ">
        <title>Extensive microbial diversity within the chicken gut microbiome revealed by metagenomics and culture.</title>
        <authorList>
            <person name="Gilroy R."/>
            <person name="Ravi A."/>
            <person name="Getino M."/>
            <person name="Pursley I."/>
            <person name="Horton D.L."/>
            <person name="Alikhan N.F."/>
            <person name="Baker D."/>
            <person name="Gharbi K."/>
            <person name="Hall N."/>
            <person name="Watson M."/>
            <person name="Adriaenssens E.M."/>
            <person name="Foster-Nyarko E."/>
            <person name="Jarju S."/>
            <person name="Secka A."/>
            <person name="Antonio M."/>
            <person name="Oren A."/>
            <person name="Chaudhuri R.R."/>
            <person name="La Ragione R."/>
            <person name="Hildebrand F."/>
            <person name="Pallen M.J."/>
        </authorList>
    </citation>
    <scope>NUCLEOTIDE SEQUENCE</scope>
    <source>
        <strain evidence="4">ChiSjej4B22-8148</strain>
    </source>
</reference>
<evidence type="ECO:0000256" key="1">
    <source>
        <dbReference type="SAM" id="MobiDB-lite"/>
    </source>
</evidence>
<feature type="compositionally biased region" description="Low complexity" evidence="1">
    <location>
        <begin position="308"/>
        <end position="319"/>
    </location>
</feature>
<protein>
    <submittedName>
        <fullName evidence="4">GerMN domain-containing protein</fullName>
    </submittedName>
</protein>
<dbReference type="InterPro" id="IPR019606">
    <property type="entry name" value="GerMN"/>
</dbReference>
<feature type="chain" id="PRO_5039195475" evidence="2">
    <location>
        <begin position="20"/>
        <end position="390"/>
    </location>
</feature>